<dbReference type="Gene3D" id="3.60.110.10">
    <property type="entry name" value="Carbon-nitrogen hydrolase"/>
    <property type="match status" value="1"/>
</dbReference>
<gene>
    <name evidence="1" type="ORF">SAMN02745111_02006</name>
</gene>
<organism evidence="1 2">
    <name type="scientific">Eubacterium uniforme</name>
    <dbReference type="NCBI Taxonomy" id="39495"/>
    <lineage>
        <taxon>Bacteria</taxon>
        <taxon>Bacillati</taxon>
        <taxon>Bacillota</taxon>
        <taxon>Clostridia</taxon>
        <taxon>Eubacteriales</taxon>
        <taxon>Eubacteriaceae</taxon>
        <taxon>Eubacterium</taxon>
    </lineage>
</organism>
<reference evidence="1 2" key="1">
    <citation type="submission" date="2017-02" db="EMBL/GenBank/DDBJ databases">
        <authorList>
            <person name="Peterson S.W."/>
        </authorList>
    </citation>
    <scope>NUCLEOTIDE SEQUENCE [LARGE SCALE GENOMIC DNA]</scope>
    <source>
        <strain evidence="1 2">ATCC 35992</strain>
    </source>
</reference>
<sequence length="967" mass="112659">MKRDLLDEAYRKLKGSVFMDKTLPYIRYEIAKFENEKFETKLNRLLEAINDEKKWGLLECEILDSIKAYTFPKKICSEKTERCEPIVISNVCSDSVCVEKYNNFIDLSIEGHILSVLWILLVGYKIDKNLPDNCFGKRLCDKLIFSEGRVSESPSLFKPYYRQYVTWRNQGLISADNVVNQENQSVIITMLDLNRYYYNIDYTDSKFKRVTNVGDNSSDEIIKINNLMYKIMQRYSEILGIKNRIILPIGFLPSNILSNSYLIDFDDKANKCKNTVYYGRYVDDMILVSRVEPHDKLKSKITKNGVSEVSSYILKKLETFGLIECKDKETISLSEYDGLDIQKDKIRFFYVDKSGYDTIIKKIEKDIAQNTSEFNYLPEDSNSMTKEDILQFERVDTVNKLRSLNGVSIDKYVLSKAIGKNVMMAPFVEKETVDSFVNSIDQLLDYKEILNNYTQWEGVLNYYIINRKWVKVIDFTAKVVSALSELDEESSKIGEYSYLNNRGIYSVGDTLVKYYIACLTRSMAIVWGKNIQEILEKISLLLMKLESYSVFENELSIRSINKLRRYYCNSRMVNSNLLPISLEECMNAFELNDNAEKEICFYEIDEYFNSDCYQKYLKKNKKYKPYISSPFEILYTSIIKSIKENKIDLLDDNYWVDYMCKKYVENFNKSDQLYLKKYIEGKRIDSEGNIIINEKNEENNVKNGKYRIAVANVRMQESDFQDILSGKKRNISKRCNEISKIVNEAIRYSSDVLVFPEAYIPITFLPVIQKKAALHNMIVIGGIEHIRNGDYVYNLTVTLLPIVNSDMRYIVPFFHPKVYYSPEEESMIKKYKCIPIEGKGHTLFRWKNLSFVTFCCYELTSLEERCKFKREADIVFGVEWNKDTKYFSNIIEALSRDRCCFCAQSNMSEYGDSRIVQPTKNEIMNIARVKGGINGTVIIDEIDVAGLRKHIKSPSKNGGFKPLPAGY</sequence>
<dbReference type="GO" id="GO:0016787">
    <property type="term" value="F:hydrolase activity"/>
    <property type="evidence" value="ECO:0007669"/>
    <property type="project" value="UniProtKB-KW"/>
</dbReference>
<dbReference type="AlphaFoldDB" id="A0A1T4VZS2"/>
<name>A0A1T4VZS2_9FIRM</name>
<accession>A0A1T4VZS2</accession>
<evidence type="ECO:0000313" key="1">
    <source>
        <dbReference type="EMBL" id="SKA70325.1"/>
    </source>
</evidence>
<keyword evidence="2" id="KW-1185">Reference proteome</keyword>
<dbReference type="EMBL" id="FUXZ01000013">
    <property type="protein sequence ID" value="SKA70325.1"/>
    <property type="molecule type" value="Genomic_DNA"/>
</dbReference>
<evidence type="ECO:0000313" key="2">
    <source>
        <dbReference type="Proteomes" id="UP000190814"/>
    </source>
</evidence>
<protein>
    <submittedName>
        <fullName evidence="1">Predicted amidohydrolase</fullName>
    </submittedName>
</protein>
<dbReference type="Proteomes" id="UP000190814">
    <property type="component" value="Unassembled WGS sequence"/>
</dbReference>
<proteinExistence type="predicted"/>
<keyword evidence="1" id="KW-0378">Hydrolase</keyword>
<dbReference type="InterPro" id="IPR036526">
    <property type="entry name" value="C-N_Hydrolase_sf"/>
</dbReference>
<dbReference type="SUPFAM" id="SSF56317">
    <property type="entry name" value="Carbon-nitrogen hydrolase"/>
    <property type="match status" value="1"/>
</dbReference>
<dbReference type="STRING" id="39495.SAMN02745111_02006"/>